<protein>
    <recommendedName>
        <fullName evidence="4">SdpI/YhfL protein family</fullName>
    </recommendedName>
</protein>
<proteinExistence type="predicted"/>
<evidence type="ECO:0000313" key="2">
    <source>
        <dbReference type="EMBL" id="KJE19510.1"/>
    </source>
</evidence>
<keyword evidence="1" id="KW-1133">Transmembrane helix</keyword>
<comment type="caution">
    <text evidence="2">The sequence shown here is derived from an EMBL/GenBank/DDBJ whole genome shotgun (WGS) entry which is preliminary data.</text>
</comment>
<accession>A0A0D8B5X5</accession>
<dbReference type="AlphaFoldDB" id="A0A0D8B5X5"/>
<dbReference type="PATRIC" id="fig|1502723.3.peg.7169"/>
<evidence type="ECO:0000313" key="3">
    <source>
        <dbReference type="Proteomes" id="UP000032545"/>
    </source>
</evidence>
<organism evidence="2 3">
    <name type="scientific">Frankia torreyi</name>
    <dbReference type="NCBI Taxonomy" id="1856"/>
    <lineage>
        <taxon>Bacteria</taxon>
        <taxon>Bacillati</taxon>
        <taxon>Actinomycetota</taxon>
        <taxon>Actinomycetes</taxon>
        <taxon>Frankiales</taxon>
        <taxon>Frankiaceae</taxon>
        <taxon>Frankia</taxon>
    </lineage>
</organism>
<keyword evidence="3" id="KW-1185">Reference proteome</keyword>
<dbReference type="Proteomes" id="UP000032545">
    <property type="component" value="Unassembled WGS sequence"/>
</dbReference>
<evidence type="ECO:0008006" key="4">
    <source>
        <dbReference type="Google" id="ProtNLM"/>
    </source>
</evidence>
<keyword evidence="1" id="KW-0812">Transmembrane</keyword>
<gene>
    <name evidence="2" type="ORF">FF36_06199</name>
</gene>
<reference evidence="2 3" key="2">
    <citation type="journal article" date="2016" name="Genome Announc.">
        <title>Permanent Draft Genome Sequences for Two Variants of Frankia sp. Strain CpI1, the First Frankia Strain Isolated from Root Nodules of Comptonia peregrina.</title>
        <authorList>
            <person name="Oshone R."/>
            <person name="Hurst S.G.IV."/>
            <person name="Abebe-Akele F."/>
            <person name="Simpson S."/>
            <person name="Morris K."/>
            <person name="Thomas W.K."/>
            <person name="Tisa L.S."/>
        </authorList>
    </citation>
    <scope>NUCLEOTIDE SEQUENCE [LARGE SCALE GENOMIC DNA]</scope>
    <source>
        <strain evidence="3">CpI1-S</strain>
    </source>
</reference>
<feature type="transmembrane region" description="Helical" evidence="1">
    <location>
        <begin position="62"/>
        <end position="82"/>
    </location>
</feature>
<name>A0A0D8B5X5_9ACTN</name>
<keyword evidence="1" id="KW-0472">Membrane</keyword>
<dbReference type="EMBL" id="JYFN01000100">
    <property type="protein sequence ID" value="KJE19510.1"/>
    <property type="molecule type" value="Genomic_DNA"/>
</dbReference>
<evidence type="ECO:0000256" key="1">
    <source>
        <dbReference type="SAM" id="Phobius"/>
    </source>
</evidence>
<sequence length="84" mass="9519">MEDLLFSLFGVLMISAGLISLLIPERVSRWNDTVGPRWIRDFSVRGEFKAYDGRTKPWQMRVFGGIFLISGTLFVFAGFVGLSE</sequence>
<feature type="transmembrane region" description="Helical" evidence="1">
    <location>
        <begin position="6"/>
        <end position="23"/>
    </location>
</feature>
<reference evidence="3" key="1">
    <citation type="submission" date="2015-02" db="EMBL/GenBank/DDBJ databases">
        <title>Draft Genome of Frankia sp. CpI1-S.</title>
        <authorList>
            <person name="Oshone R.T."/>
            <person name="Ngom M."/>
            <person name="Ghodhbane-Gtari F."/>
            <person name="Gtari M."/>
            <person name="Morris K."/>
            <person name="Thomas K."/>
            <person name="Sen A."/>
            <person name="Tisa L.S."/>
        </authorList>
    </citation>
    <scope>NUCLEOTIDE SEQUENCE [LARGE SCALE GENOMIC DNA]</scope>
    <source>
        <strain evidence="3">CpI1-S</strain>
    </source>
</reference>